<proteinExistence type="predicted"/>
<comment type="caution">
    <text evidence="1">The sequence shown here is derived from an EMBL/GenBank/DDBJ whole genome shotgun (WGS) entry which is preliminary data.</text>
</comment>
<evidence type="ECO:0000313" key="2">
    <source>
        <dbReference type="Proteomes" id="UP001333996"/>
    </source>
</evidence>
<dbReference type="RefSeq" id="WP_329513335.1">
    <property type="nucleotide sequence ID" value="NZ_JAYWVC010000681.1"/>
</dbReference>
<name>A0ABU7FY39_9ACTN</name>
<dbReference type="Proteomes" id="UP001333996">
    <property type="component" value="Unassembled WGS sequence"/>
</dbReference>
<keyword evidence="2" id="KW-1185">Reference proteome</keyword>
<dbReference type="EMBL" id="JAYWVC010000681">
    <property type="protein sequence ID" value="MED7829055.1"/>
    <property type="molecule type" value="Genomic_DNA"/>
</dbReference>
<gene>
    <name evidence="1" type="ORF">VXC91_46390</name>
</gene>
<feature type="non-terminal residue" evidence="1">
    <location>
        <position position="82"/>
    </location>
</feature>
<organism evidence="1 2">
    <name type="scientific">Streptomyces chiangmaiensis</name>
    <dbReference type="NCBI Taxonomy" id="766497"/>
    <lineage>
        <taxon>Bacteria</taxon>
        <taxon>Bacillati</taxon>
        <taxon>Actinomycetota</taxon>
        <taxon>Actinomycetes</taxon>
        <taxon>Kitasatosporales</taxon>
        <taxon>Streptomycetaceae</taxon>
        <taxon>Streptomyces</taxon>
    </lineage>
</organism>
<accession>A0ABU7FY39</accession>
<reference evidence="1" key="1">
    <citation type="submission" date="2024-01" db="EMBL/GenBank/DDBJ databases">
        <title>First draft genome sequence data of TA4-1, the type strain of Gram-positive actinobacterium Streptomyces chiangmaiensis.</title>
        <authorList>
            <person name="Yasawong M."/>
            <person name="Nantapong N."/>
        </authorList>
    </citation>
    <scope>NUCLEOTIDE SEQUENCE</scope>
    <source>
        <strain evidence="1">TA4-1</strain>
    </source>
</reference>
<evidence type="ECO:0000313" key="1">
    <source>
        <dbReference type="EMBL" id="MED7829055.1"/>
    </source>
</evidence>
<sequence length="82" mass="8626">MACWDELLAMLGETLHRISDTRDPSLALTPGVAAIAAAVAKGLAEAEKEGWVRATSAAMTASRVLKAPLPEGRGFFTLQGRC</sequence>
<protein>
    <submittedName>
        <fullName evidence="1">Uncharacterized protein</fullName>
    </submittedName>
</protein>